<comment type="similarity">
    <text evidence="1">Belongs to the LysR transcriptional regulatory family.</text>
</comment>
<dbReference type="PANTHER" id="PTHR30346">
    <property type="entry name" value="TRANSCRIPTIONAL DUAL REGULATOR HCAR-RELATED"/>
    <property type="match status" value="1"/>
</dbReference>
<organism evidence="7 8">
    <name type="scientific">Brevibacterium sandarakinum</name>
    <dbReference type="NCBI Taxonomy" id="629680"/>
    <lineage>
        <taxon>Bacteria</taxon>
        <taxon>Bacillati</taxon>
        <taxon>Actinomycetota</taxon>
        <taxon>Actinomycetes</taxon>
        <taxon>Micrococcales</taxon>
        <taxon>Brevibacteriaceae</taxon>
        <taxon>Brevibacterium</taxon>
    </lineage>
</organism>
<evidence type="ECO:0000313" key="8">
    <source>
        <dbReference type="Proteomes" id="UP000199700"/>
    </source>
</evidence>
<dbReference type="PRINTS" id="PR00039">
    <property type="entry name" value="HTHLYSR"/>
</dbReference>
<feature type="region of interest" description="Disordered" evidence="5">
    <location>
        <begin position="313"/>
        <end position="348"/>
    </location>
</feature>
<evidence type="ECO:0000256" key="3">
    <source>
        <dbReference type="ARBA" id="ARBA00023125"/>
    </source>
</evidence>
<dbReference type="SUPFAM" id="SSF46785">
    <property type="entry name" value="Winged helix' DNA-binding domain"/>
    <property type="match status" value="1"/>
</dbReference>
<keyword evidence="4" id="KW-0804">Transcription</keyword>
<dbReference type="InterPro" id="IPR036390">
    <property type="entry name" value="WH_DNA-bd_sf"/>
</dbReference>
<dbReference type="InterPro" id="IPR005119">
    <property type="entry name" value="LysR_subst-bd"/>
</dbReference>
<evidence type="ECO:0000256" key="5">
    <source>
        <dbReference type="SAM" id="MobiDB-lite"/>
    </source>
</evidence>
<evidence type="ECO:0000256" key="4">
    <source>
        <dbReference type="ARBA" id="ARBA00023163"/>
    </source>
</evidence>
<dbReference type="CDD" id="cd08414">
    <property type="entry name" value="PBP2_LTTR_aromatics_like"/>
    <property type="match status" value="1"/>
</dbReference>
<dbReference type="GO" id="GO:0032993">
    <property type="term" value="C:protein-DNA complex"/>
    <property type="evidence" value="ECO:0007669"/>
    <property type="project" value="TreeGrafter"/>
</dbReference>
<evidence type="ECO:0000256" key="2">
    <source>
        <dbReference type="ARBA" id="ARBA00023015"/>
    </source>
</evidence>
<dbReference type="OrthoDB" id="3636008at2"/>
<dbReference type="GO" id="GO:0003677">
    <property type="term" value="F:DNA binding"/>
    <property type="evidence" value="ECO:0007669"/>
    <property type="project" value="UniProtKB-KW"/>
</dbReference>
<proteinExistence type="inferred from homology"/>
<keyword evidence="2" id="KW-0805">Transcription regulation</keyword>
<dbReference type="GO" id="GO:0003700">
    <property type="term" value="F:DNA-binding transcription factor activity"/>
    <property type="evidence" value="ECO:0007669"/>
    <property type="project" value="InterPro"/>
</dbReference>
<gene>
    <name evidence="7" type="ORF">SAMN04489751_1988</name>
</gene>
<dbReference type="FunFam" id="1.10.10.10:FF:000001">
    <property type="entry name" value="LysR family transcriptional regulator"/>
    <property type="match status" value="1"/>
</dbReference>
<dbReference type="RefSeq" id="WP_092105241.1">
    <property type="nucleotide sequence ID" value="NZ_LT629739.1"/>
</dbReference>
<dbReference type="Pfam" id="PF03466">
    <property type="entry name" value="LysR_substrate"/>
    <property type="match status" value="1"/>
</dbReference>
<dbReference type="EMBL" id="LT629739">
    <property type="protein sequence ID" value="SDS42770.1"/>
    <property type="molecule type" value="Genomic_DNA"/>
</dbReference>
<protein>
    <submittedName>
        <fullName evidence="7">DNA-binding transcriptional regulator, LysR family</fullName>
    </submittedName>
</protein>
<dbReference type="InterPro" id="IPR036388">
    <property type="entry name" value="WH-like_DNA-bd_sf"/>
</dbReference>
<keyword evidence="3 7" id="KW-0238">DNA-binding</keyword>
<feature type="compositionally biased region" description="Basic and acidic residues" evidence="5">
    <location>
        <begin position="339"/>
        <end position="348"/>
    </location>
</feature>
<sequence>MQPPFELRVLRYFVAVAEELHFGRAAARLHIAQPSLSVQIRNLERSVNTPLLIRSNRGVTLTAAGEVLLGHARDLLMAAEVAATLTKQAAREPKRRLVVGFQANAAAELTQAIMKSYRHSNPRVEVEMRSYPFDDPTAGLADGSSDVAFVRPPLPVSNSLRMATLFTEPRILAVSEASDLASRPSVHVDELLEEPFVARNSPDLWRDFWLATEARHDQAPIIGSEVNSVDECFEAILSQRGIAFTQASTQRFYSRPGLSFVPVTGLSPSTLSVAWRQDNEHWAARAFVETAQFTALSTPLPQTFQLSGSSLEQVGTSAEPDARNCGMPTISTQPSQNYVKDDRRKTGD</sequence>
<dbReference type="PROSITE" id="PS50931">
    <property type="entry name" value="HTH_LYSR"/>
    <property type="match status" value="1"/>
</dbReference>
<dbReference type="Gene3D" id="1.10.10.10">
    <property type="entry name" value="Winged helix-like DNA-binding domain superfamily/Winged helix DNA-binding domain"/>
    <property type="match status" value="1"/>
</dbReference>
<dbReference type="STRING" id="629680.SAMN04489751_1988"/>
<dbReference type="Gene3D" id="3.40.190.10">
    <property type="entry name" value="Periplasmic binding protein-like II"/>
    <property type="match status" value="2"/>
</dbReference>
<dbReference type="AlphaFoldDB" id="A0A1H1S3V5"/>
<name>A0A1H1S3V5_BRESA</name>
<reference evidence="7" key="1">
    <citation type="submission" date="2016-10" db="EMBL/GenBank/DDBJ databases">
        <authorList>
            <person name="Varghese N."/>
            <person name="Submissions S."/>
        </authorList>
    </citation>
    <scope>NUCLEOTIDE SEQUENCE [LARGE SCALE GENOMIC DNA]</scope>
    <source>
        <strain evidence="7">DSM 22082</strain>
    </source>
</reference>
<evidence type="ECO:0000256" key="1">
    <source>
        <dbReference type="ARBA" id="ARBA00009437"/>
    </source>
</evidence>
<feature type="domain" description="HTH lysR-type" evidence="6">
    <location>
        <begin position="5"/>
        <end position="62"/>
    </location>
</feature>
<feature type="compositionally biased region" description="Polar residues" evidence="5">
    <location>
        <begin position="329"/>
        <end position="338"/>
    </location>
</feature>
<dbReference type="Proteomes" id="UP000199700">
    <property type="component" value="Chromosome"/>
</dbReference>
<dbReference type="PANTHER" id="PTHR30346:SF0">
    <property type="entry name" value="HCA OPERON TRANSCRIPTIONAL ACTIVATOR HCAR"/>
    <property type="match status" value="1"/>
</dbReference>
<dbReference type="Pfam" id="PF00126">
    <property type="entry name" value="HTH_1"/>
    <property type="match status" value="1"/>
</dbReference>
<dbReference type="SUPFAM" id="SSF53850">
    <property type="entry name" value="Periplasmic binding protein-like II"/>
    <property type="match status" value="1"/>
</dbReference>
<dbReference type="InterPro" id="IPR000847">
    <property type="entry name" value="LysR_HTH_N"/>
</dbReference>
<accession>A0A1H1S3V5</accession>
<evidence type="ECO:0000259" key="6">
    <source>
        <dbReference type="PROSITE" id="PS50931"/>
    </source>
</evidence>
<keyword evidence="8" id="KW-1185">Reference proteome</keyword>
<evidence type="ECO:0000313" key="7">
    <source>
        <dbReference type="EMBL" id="SDS42770.1"/>
    </source>
</evidence>